<keyword evidence="3 7" id="KW-0862">Zinc</keyword>
<dbReference type="PANTHER" id="PTHR33202:SF19">
    <property type="entry name" value="FERRIC UPTAKE REGULATION PROTEIN"/>
    <property type="match status" value="1"/>
</dbReference>
<dbReference type="InParanoid" id="U5DF15"/>
<dbReference type="OrthoDB" id="8659436at2"/>
<dbReference type="GO" id="GO:0000976">
    <property type="term" value="F:transcription cis-regulatory region binding"/>
    <property type="evidence" value="ECO:0007669"/>
    <property type="project" value="TreeGrafter"/>
</dbReference>
<keyword evidence="8" id="KW-0408">Iron</keyword>
<dbReference type="InterPro" id="IPR036390">
    <property type="entry name" value="WH_DNA-bd_sf"/>
</dbReference>
<proteinExistence type="inferred from homology"/>
<dbReference type="EMBL" id="ASSJ01000079">
    <property type="protein sequence ID" value="ERN40196.1"/>
    <property type="molecule type" value="Genomic_DNA"/>
</dbReference>
<feature type="binding site" evidence="7">
    <location>
        <position position="84"/>
    </location>
    <ligand>
        <name>Zn(2+)</name>
        <dbReference type="ChEBI" id="CHEBI:29105"/>
    </ligand>
</feature>
<comment type="caution">
    <text evidence="9">The sequence shown here is derived from an EMBL/GenBank/DDBJ whole genome shotgun (WGS) entry which is preliminary data.</text>
</comment>
<dbReference type="InterPro" id="IPR036388">
    <property type="entry name" value="WH-like_DNA-bd_sf"/>
</dbReference>
<dbReference type="eggNOG" id="COG0735">
    <property type="taxonomic scope" value="Bacteria"/>
</dbReference>
<keyword evidence="2" id="KW-0678">Repressor</keyword>
<keyword evidence="5" id="KW-0238">DNA-binding</keyword>
<evidence type="ECO:0000313" key="10">
    <source>
        <dbReference type="Proteomes" id="UP000016960"/>
    </source>
</evidence>
<dbReference type="CDD" id="cd07153">
    <property type="entry name" value="Fur_like"/>
    <property type="match status" value="1"/>
</dbReference>
<evidence type="ECO:0000256" key="4">
    <source>
        <dbReference type="ARBA" id="ARBA00023015"/>
    </source>
</evidence>
<dbReference type="GO" id="GO:0045892">
    <property type="term" value="P:negative regulation of DNA-templated transcription"/>
    <property type="evidence" value="ECO:0007669"/>
    <property type="project" value="TreeGrafter"/>
</dbReference>
<organism evidence="9 10">
    <name type="scientific">Rubidibacter lacunae KORDI 51-2</name>
    <dbReference type="NCBI Taxonomy" id="582515"/>
    <lineage>
        <taxon>Bacteria</taxon>
        <taxon>Bacillati</taxon>
        <taxon>Cyanobacteriota</taxon>
        <taxon>Cyanophyceae</taxon>
        <taxon>Oscillatoriophycideae</taxon>
        <taxon>Chroococcales</taxon>
        <taxon>Aphanothecaceae</taxon>
        <taxon>Rubidibacter</taxon>
    </lineage>
</organism>
<feature type="binding site" evidence="7">
    <location>
        <position position="121"/>
    </location>
    <ligand>
        <name>Zn(2+)</name>
        <dbReference type="ChEBI" id="CHEBI:29105"/>
    </ligand>
</feature>
<evidence type="ECO:0000256" key="8">
    <source>
        <dbReference type="PIRSR" id="PIRSR602481-2"/>
    </source>
</evidence>
<accession>U5DF15</accession>
<dbReference type="PATRIC" id="fig|582515.4.peg.3520"/>
<comment type="cofactor">
    <cofactor evidence="7">
        <name>Zn(2+)</name>
        <dbReference type="ChEBI" id="CHEBI:29105"/>
    </cofactor>
    <text evidence="7">Binds 1 zinc ion per subunit.</text>
</comment>
<keyword evidence="10" id="KW-1185">Reference proteome</keyword>
<dbReference type="GO" id="GO:0008270">
    <property type="term" value="F:zinc ion binding"/>
    <property type="evidence" value="ECO:0007669"/>
    <property type="project" value="TreeGrafter"/>
</dbReference>
<dbReference type="STRING" id="582515.KR51_00031330"/>
<protein>
    <submittedName>
        <fullName evidence="9">Fe2+/Zn2+ uptake regulation protein</fullName>
    </submittedName>
</protein>
<keyword evidence="6" id="KW-0804">Transcription</keyword>
<comment type="cofactor">
    <cofactor evidence="8">
        <name>Mn(2+)</name>
        <dbReference type="ChEBI" id="CHEBI:29035"/>
    </cofactor>
    <cofactor evidence="8">
        <name>Fe(2+)</name>
        <dbReference type="ChEBI" id="CHEBI:29033"/>
    </cofactor>
    <text evidence="8">Binds 1 Mn(2+) or Fe(2+) ion per subunit.</text>
</comment>
<evidence type="ECO:0000256" key="5">
    <source>
        <dbReference type="ARBA" id="ARBA00023125"/>
    </source>
</evidence>
<evidence type="ECO:0000256" key="3">
    <source>
        <dbReference type="ARBA" id="ARBA00022833"/>
    </source>
</evidence>
<sequence>MKSRRTPSQKRVLKLLHASTRALSAQEIFSKLRKQQLATGLATVYRALDALKLSGEVHVRMQTNGESLYTAAHDDTHHLTCLNCGKSVTIAECPVHALEAQLQASHQFQVFYHNLEFFGLCDRCQS</sequence>
<feature type="binding site" evidence="8">
    <location>
        <position position="113"/>
    </location>
    <ligand>
        <name>Fe cation</name>
        <dbReference type="ChEBI" id="CHEBI:24875"/>
    </ligand>
</feature>
<dbReference type="InterPro" id="IPR002481">
    <property type="entry name" value="FUR"/>
</dbReference>
<feature type="binding site" evidence="7">
    <location>
        <position position="81"/>
    </location>
    <ligand>
        <name>Zn(2+)</name>
        <dbReference type="ChEBI" id="CHEBI:29105"/>
    </ligand>
</feature>
<dbReference type="RefSeq" id="WP_022608732.1">
    <property type="nucleotide sequence ID" value="NZ_ASSJ01000079.1"/>
</dbReference>
<dbReference type="Proteomes" id="UP000016960">
    <property type="component" value="Unassembled WGS sequence"/>
</dbReference>
<evidence type="ECO:0000256" key="7">
    <source>
        <dbReference type="PIRSR" id="PIRSR602481-1"/>
    </source>
</evidence>
<dbReference type="Pfam" id="PF01475">
    <property type="entry name" value="FUR"/>
    <property type="match status" value="1"/>
</dbReference>
<evidence type="ECO:0000256" key="6">
    <source>
        <dbReference type="ARBA" id="ARBA00023163"/>
    </source>
</evidence>
<dbReference type="SUPFAM" id="SSF46785">
    <property type="entry name" value="Winged helix' DNA-binding domain"/>
    <property type="match status" value="1"/>
</dbReference>
<dbReference type="InterPro" id="IPR043135">
    <property type="entry name" value="Fur_C"/>
</dbReference>
<evidence type="ECO:0000256" key="1">
    <source>
        <dbReference type="ARBA" id="ARBA00007957"/>
    </source>
</evidence>
<keyword evidence="4" id="KW-0805">Transcription regulation</keyword>
<reference evidence="9 10" key="1">
    <citation type="submission" date="2013-05" db="EMBL/GenBank/DDBJ databases">
        <title>Draft genome sequence of Rubidibacter lacunae KORDI 51-2.</title>
        <authorList>
            <person name="Choi D.H."/>
            <person name="Noh J.H."/>
            <person name="Kwon K.-K."/>
            <person name="Lee J.-H."/>
            <person name="Ryu J.-Y."/>
        </authorList>
    </citation>
    <scope>NUCLEOTIDE SEQUENCE [LARGE SCALE GENOMIC DNA]</scope>
    <source>
        <strain evidence="9 10">KORDI 51-2</strain>
    </source>
</reference>
<comment type="similarity">
    <text evidence="1">Belongs to the Fur family.</text>
</comment>
<dbReference type="GO" id="GO:0003700">
    <property type="term" value="F:DNA-binding transcription factor activity"/>
    <property type="evidence" value="ECO:0007669"/>
    <property type="project" value="InterPro"/>
</dbReference>
<dbReference type="GO" id="GO:1900376">
    <property type="term" value="P:regulation of secondary metabolite biosynthetic process"/>
    <property type="evidence" value="ECO:0007669"/>
    <property type="project" value="TreeGrafter"/>
</dbReference>
<dbReference type="Gene3D" id="3.30.1490.190">
    <property type="match status" value="1"/>
</dbReference>
<dbReference type="AlphaFoldDB" id="U5DF15"/>
<evidence type="ECO:0000313" key="9">
    <source>
        <dbReference type="EMBL" id="ERN40196.1"/>
    </source>
</evidence>
<name>U5DF15_9CHRO</name>
<gene>
    <name evidence="9" type="ORF">KR51_00031330</name>
</gene>
<dbReference type="PANTHER" id="PTHR33202">
    <property type="entry name" value="ZINC UPTAKE REGULATION PROTEIN"/>
    <property type="match status" value="1"/>
</dbReference>
<feature type="binding site" evidence="7">
    <location>
        <position position="124"/>
    </location>
    <ligand>
        <name>Zn(2+)</name>
        <dbReference type="ChEBI" id="CHEBI:29105"/>
    </ligand>
</feature>
<dbReference type="Gene3D" id="1.10.10.10">
    <property type="entry name" value="Winged helix-like DNA-binding domain superfamily/Winged helix DNA-binding domain"/>
    <property type="match status" value="1"/>
</dbReference>
<evidence type="ECO:0000256" key="2">
    <source>
        <dbReference type="ARBA" id="ARBA00022491"/>
    </source>
</evidence>
<keyword evidence="7" id="KW-0479">Metal-binding</keyword>